<evidence type="ECO:0000313" key="2">
    <source>
        <dbReference type="EMBL" id="KIX00812.1"/>
    </source>
</evidence>
<feature type="compositionally biased region" description="Polar residues" evidence="1">
    <location>
        <begin position="167"/>
        <end position="181"/>
    </location>
</feature>
<proteinExistence type="predicted"/>
<dbReference type="RefSeq" id="XP_013267948.1">
    <property type="nucleotide sequence ID" value="XM_013412494.1"/>
</dbReference>
<evidence type="ECO:0000256" key="1">
    <source>
        <dbReference type="SAM" id="MobiDB-lite"/>
    </source>
</evidence>
<name>A0A0D2FFL7_9EURO</name>
<dbReference type="OrthoDB" id="4106209at2759"/>
<reference evidence="2 3" key="1">
    <citation type="submission" date="2015-01" db="EMBL/GenBank/DDBJ databases">
        <title>The Genome Sequence of Rhinocladiella mackenzie CBS 650.93.</title>
        <authorList>
            <consortium name="The Broad Institute Genomics Platform"/>
            <person name="Cuomo C."/>
            <person name="de Hoog S."/>
            <person name="Gorbushina A."/>
            <person name="Stielow B."/>
            <person name="Teixiera M."/>
            <person name="Abouelleil A."/>
            <person name="Chapman S.B."/>
            <person name="Priest M."/>
            <person name="Young S.K."/>
            <person name="Wortman J."/>
            <person name="Nusbaum C."/>
            <person name="Birren B."/>
        </authorList>
    </citation>
    <scope>NUCLEOTIDE SEQUENCE [LARGE SCALE GENOMIC DNA]</scope>
    <source>
        <strain evidence="2 3">CBS 650.93</strain>
    </source>
</reference>
<dbReference type="AlphaFoldDB" id="A0A0D2FFL7"/>
<evidence type="ECO:0000313" key="3">
    <source>
        <dbReference type="Proteomes" id="UP000053617"/>
    </source>
</evidence>
<dbReference type="Proteomes" id="UP000053617">
    <property type="component" value="Unassembled WGS sequence"/>
</dbReference>
<dbReference type="GeneID" id="25297948"/>
<sequence>MRKPCIPELIYQKTFPKPKQGEPVSFYAHIQRHIVGEVRVEVQTYYGALDTLEAQYPGLDYTYPPHRRRMSRYPWHRRLFRVFDELGLTDNEILNLCQWEGTRAAKERYEREAHIEVKTTTAHDVVAAPLGEGPRARFEDWSQPAPEERSSDGEMVVQVEEKKETASNKSRQPVDCQTPTPTADLFESIRDAIHSRFREAGRTEVNQAWEQWLKDALEQHGMDVESALTAIQNPELDLLNLNPARESPEPLRFSREITPLRSPAPNAQSTQNRTYSELHTMVDELQTNNSQLAADNAALALFLRRTRTQTEAAR</sequence>
<feature type="compositionally biased region" description="Basic and acidic residues" evidence="1">
    <location>
        <begin position="135"/>
        <end position="152"/>
    </location>
</feature>
<keyword evidence="3" id="KW-1185">Reference proteome</keyword>
<dbReference type="STRING" id="1442369.A0A0D2FFL7"/>
<dbReference type="VEuPathDB" id="FungiDB:Z518_09877"/>
<feature type="region of interest" description="Disordered" evidence="1">
    <location>
        <begin position="135"/>
        <end position="182"/>
    </location>
</feature>
<gene>
    <name evidence="2" type="ORF">Z518_09877</name>
</gene>
<organism evidence="2 3">
    <name type="scientific">Rhinocladiella mackenziei CBS 650.93</name>
    <dbReference type="NCBI Taxonomy" id="1442369"/>
    <lineage>
        <taxon>Eukaryota</taxon>
        <taxon>Fungi</taxon>
        <taxon>Dikarya</taxon>
        <taxon>Ascomycota</taxon>
        <taxon>Pezizomycotina</taxon>
        <taxon>Eurotiomycetes</taxon>
        <taxon>Chaetothyriomycetidae</taxon>
        <taxon>Chaetothyriales</taxon>
        <taxon>Herpotrichiellaceae</taxon>
        <taxon>Rhinocladiella</taxon>
    </lineage>
</organism>
<accession>A0A0D2FFL7</accession>
<dbReference type="EMBL" id="KN847482">
    <property type="protein sequence ID" value="KIX00812.1"/>
    <property type="molecule type" value="Genomic_DNA"/>
</dbReference>
<protein>
    <submittedName>
        <fullName evidence="2">Uncharacterized protein</fullName>
    </submittedName>
</protein>
<dbReference type="HOGENOM" id="CLU_048612_1_1_1"/>